<evidence type="ECO:0000313" key="2">
    <source>
        <dbReference type="Proteomes" id="UP000558192"/>
    </source>
</evidence>
<sequence length="180" mass="19948">MQKTIYNRWDNNIAGSEWKTCLVLTVTKHDGMSLSVRTSGNDGPPTSQRVARRIRTGIDLYEAVQSALSIASIDDNSAHHEVTACLAPFNPELARQYEKAPALIEANAEAETARKKAAREETLEPFRHEIERRLEAMQPSPVVRLGAGRYTGGTGYDRARLEKYVLEHGLLPPLGHCPQG</sequence>
<protein>
    <submittedName>
        <fullName evidence="1">Uncharacterized protein</fullName>
    </submittedName>
</protein>
<comment type="caution">
    <text evidence="1">The sequence shown here is derived from an EMBL/GenBank/DDBJ whole genome shotgun (WGS) entry which is preliminary data.</text>
</comment>
<gene>
    <name evidence="1" type="ORF">GGQ97_001575</name>
</gene>
<reference evidence="1 2" key="1">
    <citation type="submission" date="2020-03" db="EMBL/GenBank/DDBJ databases">
        <title>Genomic Encyclopedia of Type Strains, Phase IV (KMG-IV): sequencing the most valuable type-strain genomes for metagenomic binning, comparative biology and taxonomic classification.</title>
        <authorList>
            <person name="Goeker M."/>
        </authorList>
    </citation>
    <scope>NUCLEOTIDE SEQUENCE [LARGE SCALE GENOMIC DNA]</scope>
    <source>
        <strain evidence="1 2">DSM 16846</strain>
    </source>
</reference>
<dbReference type="EMBL" id="JAATJC010000001">
    <property type="protein sequence ID" value="NJC05782.1"/>
    <property type="molecule type" value="Genomic_DNA"/>
</dbReference>
<accession>A0A7X6BH67</accession>
<keyword evidence="2" id="KW-1185">Reference proteome</keyword>
<dbReference type="Proteomes" id="UP000558192">
    <property type="component" value="Unassembled WGS sequence"/>
</dbReference>
<proteinExistence type="predicted"/>
<dbReference type="RefSeq" id="WP_168068554.1">
    <property type="nucleotide sequence ID" value="NZ_JAATJC010000001.1"/>
</dbReference>
<name>A0A7X6BH67_9SPHN</name>
<organism evidence="1 2">
    <name type="scientific">Sphingomonas kaistensis</name>
    <dbReference type="NCBI Taxonomy" id="298708"/>
    <lineage>
        <taxon>Bacteria</taxon>
        <taxon>Pseudomonadati</taxon>
        <taxon>Pseudomonadota</taxon>
        <taxon>Alphaproteobacteria</taxon>
        <taxon>Sphingomonadales</taxon>
        <taxon>Sphingomonadaceae</taxon>
        <taxon>Sphingomonas</taxon>
    </lineage>
</organism>
<dbReference type="AlphaFoldDB" id="A0A7X6BH67"/>
<evidence type="ECO:0000313" key="1">
    <source>
        <dbReference type="EMBL" id="NJC05782.1"/>
    </source>
</evidence>